<keyword evidence="6 14" id="KW-0349">Heme</keyword>
<evidence type="ECO:0000256" key="3">
    <source>
        <dbReference type="ARBA" id="ARBA00004174"/>
    </source>
</evidence>
<dbReference type="InterPro" id="IPR017972">
    <property type="entry name" value="Cyt_P450_CS"/>
</dbReference>
<comment type="cofactor">
    <cofactor evidence="1 14">
        <name>heme</name>
        <dbReference type="ChEBI" id="CHEBI:30413"/>
    </cofactor>
</comment>
<dbReference type="InterPro" id="IPR002401">
    <property type="entry name" value="Cyt_P450_E_grp-I"/>
</dbReference>
<evidence type="ECO:0000313" key="17">
    <source>
        <dbReference type="Proteomes" id="UP000827092"/>
    </source>
</evidence>
<comment type="function">
    <text evidence="2">May be involved in the metabolism of insect hormones and in the breakdown of synthetic insecticides.</text>
</comment>
<sequence length="503" mass="57350">MLPLLSAIVNLAQSLDTTQVLITVCALLAAYFVKVFLKRRNFPPGPWGWPIVGYLPYMSSDAHLDFIKIGKKYGDIFSLKLGSSTVVILNGPEVVKEALNRPEFLGRPKDGALPIFLPGSTFFVEDIHVWKEHRRYVVQSMKDLGLGRTKIEGDILEEIHHFLDLMNTHKGRPVDLNAPLSPSISNNICSLVFGKRYEYNDKDRMYLDSNLDLATETFSHTTFVGFFPWLLRVPFFSKMFSLEKGFNALQNVRNLLKKEINKHKDTFDAKNIRDFIDSFIVEMNSRKLKDPNTTLNDDSLTADVMDLFGAGSETVRNVILWCVYVAAAHPEVQQKIREEMLDVLGPDRDPEILDLRSAPRTHSFILEVMRWKTPVPLGVPKCTVADTTICGYSIPKNTTIITNLWNTHHSPEHWSEPEKFKPERFISKDGKTVSKSSYLMPFSIGKRVCPGETMAIMEIFLYFTSILRKFDLAFPEGFKPTYDAVLTAVFKLNAYKIRLVPRN</sequence>
<evidence type="ECO:0000256" key="8">
    <source>
        <dbReference type="ARBA" id="ARBA00022824"/>
    </source>
</evidence>
<dbReference type="PANTHER" id="PTHR24300">
    <property type="entry name" value="CYTOCHROME P450 508A4-RELATED"/>
    <property type="match status" value="1"/>
</dbReference>
<evidence type="ECO:0000256" key="5">
    <source>
        <dbReference type="ARBA" id="ARBA00010617"/>
    </source>
</evidence>
<evidence type="ECO:0000256" key="2">
    <source>
        <dbReference type="ARBA" id="ARBA00003690"/>
    </source>
</evidence>
<dbReference type="PRINTS" id="PR00463">
    <property type="entry name" value="EP450I"/>
</dbReference>
<dbReference type="Pfam" id="PF00067">
    <property type="entry name" value="p450"/>
    <property type="match status" value="1"/>
</dbReference>
<dbReference type="InterPro" id="IPR050182">
    <property type="entry name" value="Cytochrome_P450_fam2"/>
</dbReference>
<evidence type="ECO:0000256" key="6">
    <source>
        <dbReference type="ARBA" id="ARBA00022617"/>
    </source>
</evidence>
<dbReference type="AlphaFoldDB" id="A0AAV6U507"/>
<keyword evidence="11 14" id="KW-0408">Iron</keyword>
<name>A0AAV6U507_9ARAC</name>
<dbReference type="FunFam" id="1.10.630.10:FF:000238">
    <property type="entry name" value="Cytochrome P450 2A6"/>
    <property type="match status" value="1"/>
</dbReference>
<evidence type="ECO:0000256" key="11">
    <source>
        <dbReference type="ARBA" id="ARBA00023004"/>
    </source>
</evidence>
<evidence type="ECO:0000256" key="7">
    <source>
        <dbReference type="ARBA" id="ARBA00022723"/>
    </source>
</evidence>
<dbReference type="Gene3D" id="1.10.630.10">
    <property type="entry name" value="Cytochrome P450"/>
    <property type="match status" value="1"/>
</dbReference>
<dbReference type="GO" id="GO:0016705">
    <property type="term" value="F:oxidoreductase activity, acting on paired donors, with incorporation or reduction of molecular oxygen"/>
    <property type="evidence" value="ECO:0007669"/>
    <property type="project" value="InterPro"/>
</dbReference>
<organism evidence="16 17">
    <name type="scientific">Oedothorax gibbosus</name>
    <dbReference type="NCBI Taxonomy" id="931172"/>
    <lineage>
        <taxon>Eukaryota</taxon>
        <taxon>Metazoa</taxon>
        <taxon>Ecdysozoa</taxon>
        <taxon>Arthropoda</taxon>
        <taxon>Chelicerata</taxon>
        <taxon>Arachnida</taxon>
        <taxon>Araneae</taxon>
        <taxon>Araneomorphae</taxon>
        <taxon>Entelegynae</taxon>
        <taxon>Araneoidea</taxon>
        <taxon>Linyphiidae</taxon>
        <taxon>Erigoninae</taxon>
        <taxon>Oedothorax</taxon>
    </lineage>
</organism>
<dbReference type="GO" id="GO:0005506">
    <property type="term" value="F:iron ion binding"/>
    <property type="evidence" value="ECO:0007669"/>
    <property type="project" value="InterPro"/>
</dbReference>
<dbReference type="GO" id="GO:0020037">
    <property type="term" value="F:heme binding"/>
    <property type="evidence" value="ECO:0007669"/>
    <property type="project" value="InterPro"/>
</dbReference>
<dbReference type="GO" id="GO:0005789">
    <property type="term" value="C:endoplasmic reticulum membrane"/>
    <property type="evidence" value="ECO:0007669"/>
    <property type="project" value="UniProtKB-SubCell"/>
</dbReference>
<dbReference type="PRINTS" id="PR00385">
    <property type="entry name" value="P450"/>
</dbReference>
<keyword evidence="17" id="KW-1185">Reference proteome</keyword>
<gene>
    <name evidence="16" type="ORF">JTE90_000151</name>
</gene>
<comment type="subcellular location">
    <subcellularLocation>
        <location evidence="4">Endoplasmic reticulum membrane</location>
        <topology evidence="4">Peripheral membrane protein</topology>
    </subcellularLocation>
    <subcellularLocation>
        <location evidence="3">Microsome membrane</location>
        <topology evidence="3">Peripheral membrane protein</topology>
    </subcellularLocation>
</comment>
<dbReference type="PROSITE" id="PS00086">
    <property type="entry name" value="CYTOCHROME_P450"/>
    <property type="match status" value="1"/>
</dbReference>
<evidence type="ECO:0000256" key="9">
    <source>
        <dbReference type="ARBA" id="ARBA00022848"/>
    </source>
</evidence>
<protein>
    <recommendedName>
        <fullName evidence="18">Cytochrome P450</fullName>
    </recommendedName>
</protein>
<evidence type="ECO:0000256" key="15">
    <source>
        <dbReference type="RuleBase" id="RU000461"/>
    </source>
</evidence>
<keyword evidence="13" id="KW-0472">Membrane</keyword>
<proteinExistence type="inferred from homology"/>
<evidence type="ECO:0000313" key="16">
    <source>
        <dbReference type="EMBL" id="KAG8179117.1"/>
    </source>
</evidence>
<dbReference type="InterPro" id="IPR001128">
    <property type="entry name" value="Cyt_P450"/>
</dbReference>
<comment type="caution">
    <text evidence="16">The sequence shown here is derived from an EMBL/GenBank/DDBJ whole genome shotgun (WGS) entry which is preliminary data.</text>
</comment>
<evidence type="ECO:0000256" key="4">
    <source>
        <dbReference type="ARBA" id="ARBA00004406"/>
    </source>
</evidence>
<keyword evidence="12 15" id="KW-0503">Monooxygenase</keyword>
<dbReference type="SUPFAM" id="SSF48264">
    <property type="entry name" value="Cytochrome P450"/>
    <property type="match status" value="1"/>
</dbReference>
<evidence type="ECO:0000256" key="14">
    <source>
        <dbReference type="PIRSR" id="PIRSR602401-1"/>
    </source>
</evidence>
<keyword evidence="8" id="KW-0256">Endoplasmic reticulum</keyword>
<dbReference type="PANTHER" id="PTHR24300:SF417">
    <property type="entry name" value="CYTOCHROME P450 508B1-RELATED"/>
    <property type="match status" value="1"/>
</dbReference>
<reference evidence="16 17" key="1">
    <citation type="journal article" date="2022" name="Nat. Ecol. Evol.">
        <title>A masculinizing supergene underlies an exaggerated male reproductive morph in a spider.</title>
        <authorList>
            <person name="Hendrickx F."/>
            <person name="De Corte Z."/>
            <person name="Sonet G."/>
            <person name="Van Belleghem S.M."/>
            <person name="Kostlbacher S."/>
            <person name="Vangestel C."/>
        </authorList>
    </citation>
    <scope>NUCLEOTIDE SEQUENCE [LARGE SCALE GENOMIC DNA]</scope>
    <source>
        <strain evidence="16">W744_W776</strain>
    </source>
</reference>
<evidence type="ECO:0008006" key="18">
    <source>
        <dbReference type="Google" id="ProtNLM"/>
    </source>
</evidence>
<dbReference type="EMBL" id="JAFNEN010000648">
    <property type="protein sequence ID" value="KAG8179117.1"/>
    <property type="molecule type" value="Genomic_DNA"/>
</dbReference>
<keyword evidence="9" id="KW-0492">Microsome</keyword>
<feature type="binding site" description="axial binding residue" evidence="14">
    <location>
        <position position="449"/>
    </location>
    <ligand>
        <name>heme</name>
        <dbReference type="ChEBI" id="CHEBI:30413"/>
    </ligand>
    <ligandPart>
        <name>Fe</name>
        <dbReference type="ChEBI" id="CHEBI:18248"/>
    </ligandPart>
</feature>
<evidence type="ECO:0000256" key="10">
    <source>
        <dbReference type="ARBA" id="ARBA00023002"/>
    </source>
</evidence>
<evidence type="ECO:0000256" key="12">
    <source>
        <dbReference type="ARBA" id="ARBA00023033"/>
    </source>
</evidence>
<dbReference type="GO" id="GO:0004497">
    <property type="term" value="F:monooxygenase activity"/>
    <property type="evidence" value="ECO:0007669"/>
    <property type="project" value="UniProtKB-KW"/>
</dbReference>
<evidence type="ECO:0000256" key="1">
    <source>
        <dbReference type="ARBA" id="ARBA00001971"/>
    </source>
</evidence>
<evidence type="ECO:0000256" key="13">
    <source>
        <dbReference type="ARBA" id="ARBA00023136"/>
    </source>
</evidence>
<keyword evidence="10 15" id="KW-0560">Oxidoreductase</keyword>
<keyword evidence="7 14" id="KW-0479">Metal-binding</keyword>
<comment type="similarity">
    <text evidence="5 15">Belongs to the cytochrome P450 family.</text>
</comment>
<dbReference type="Proteomes" id="UP000827092">
    <property type="component" value="Unassembled WGS sequence"/>
</dbReference>
<dbReference type="InterPro" id="IPR036396">
    <property type="entry name" value="Cyt_P450_sf"/>
</dbReference>
<accession>A0AAV6U507</accession>